<reference evidence="8 9" key="1">
    <citation type="submission" date="2016-11" db="EMBL/GenBank/DDBJ databases">
        <authorList>
            <person name="Jaros S."/>
            <person name="Januszkiewicz K."/>
            <person name="Wedrychowicz H."/>
        </authorList>
    </citation>
    <scope>NUCLEOTIDE SEQUENCE [LARGE SCALE GENOMIC DNA]</scope>
    <source>
        <strain evidence="8 9">DSM 3089</strain>
    </source>
</reference>
<dbReference type="Proteomes" id="UP000184526">
    <property type="component" value="Unassembled WGS sequence"/>
</dbReference>
<feature type="transmembrane region" description="Helical" evidence="6">
    <location>
        <begin position="20"/>
        <end position="42"/>
    </location>
</feature>
<evidence type="ECO:0000256" key="6">
    <source>
        <dbReference type="SAM" id="Phobius"/>
    </source>
</evidence>
<evidence type="ECO:0000256" key="2">
    <source>
        <dbReference type="ARBA" id="ARBA00022475"/>
    </source>
</evidence>
<gene>
    <name evidence="8" type="ORF">SAMN02745196_00561</name>
</gene>
<keyword evidence="4 6" id="KW-1133">Transmembrane helix</keyword>
<dbReference type="EMBL" id="FQXP01000003">
    <property type="protein sequence ID" value="SHH49467.1"/>
    <property type="molecule type" value="Genomic_DNA"/>
</dbReference>
<dbReference type="AlphaFoldDB" id="A0A1M5TFC9"/>
<evidence type="ECO:0000256" key="4">
    <source>
        <dbReference type="ARBA" id="ARBA00022989"/>
    </source>
</evidence>
<dbReference type="GO" id="GO:0005886">
    <property type="term" value="C:plasma membrane"/>
    <property type="evidence" value="ECO:0007669"/>
    <property type="project" value="UniProtKB-SubCell"/>
</dbReference>
<accession>A0A1M5TFC9</accession>
<dbReference type="Gene3D" id="3.30.450.20">
    <property type="entry name" value="PAS domain"/>
    <property type="match status" value="1"/>
</dbReference>
<feature type="domain" description="Cache" evidence="7">
    <location>
        <begin position="60"/>
        <end position="267"/>
    </location>
</feature>
<dbReference type="InterPro" id="IPR033479">
    <property type="entry name" value="dCache_1"/>
</dbReference>
<comment type="subcellular location">
    <subcellularLocation>
        <location evidence="1">Cell membrane</location>
        <topology evidence="1">Multi-pass membrane protein</topology>
    </subcellularLocation>
</comment>
<evidence type="ECO:0000256" key="3">
    <source>
        <dbReference type="ARBA" id="ARBA00022692"/>
    </source>
</evidence>
<evidence type="ECO:0000256" key="5">
    <source>
        <dbReference type="ARBA" id="ARBA00023136"/>
    </source>
</evidence>
<organism evidence="8 9">
    <name type="scientific">Clostridium collagenovorans DSM 3089</name>
    <dbReference type="NCBI Taxonomy" id="1121306"/>
    <lineage>
        <taxon>Bacteria</taxon>
        <taxon>Bacillati</taxon>
        <taxon>Bacillota</taxon>
        <taxon>Clostridia</taxon>
        <taxon>Eubacteriales</taxon>
        <taxon>Clostridiaceae</taxon>
        <taxon>Clostridium</taxon>
    </lineage>
</organism>
<sequence length="333" mass="38244">MINLKCSTLKKGKKIRCYVLVILSVLIPILIASYLFVNIIYIKNNETMYNTIYNIGKKQSIIIEDSINGIISDLTLISQDYDPNGEECSKLRFNIEALNEKKGGLYNNIIILDNNLNLLYGFNYNRDDYSNNIYFKGALAGKVGVSEMNFNNRSGSFQVAVPIFETPNSSKVIGVISTKIKTNYLSTLLSYYSVLEDGYECYILDKNGVFITESIYKPDAVGKERVDLNKLKLNIDYDHMNIYKNHMGKNVFGVYFKLPYNDWTLILEKTSDFNEDIKTKINNLTKILSVVEIIVIFFSQKFFPAILKVKDEVEEILEDKDDKISENNKDKKQ</sequence>
<dbReference type="Pfam" id="PF02743">
    <property type="entry name" value="dCache_1"/>
    <property type="match status" value="1"/>
</dbReference>
<evidence type="ECO:0000259" key="7">
    <source>
        <dbReference type="Pfam" id="PF02743"/>
    </source>
</evidence>
<keyword evidence="9" id="KW-1185">Reference proteome</keyword>
<keyword evidence="2" id="KW-1003">Cell membrane</keyword>
<dbReference type="OrthoDB" id="1910798at2"/>
<protein>
    <recommendedName>
        <fullName evidence="7">Cache domain-containing protein</fullName>
    </recommendedName>
</protein>
<evidence type="ECO:0000256" key="1">
    <source>
        <dbReference type="ARBA" id="ARBA00004651"/>
    </source>
</evidence>
<name>A0A1M5TFC9_9CLOT</name>
<evidence type="ECO:0000313" key="9">
    <source>
        <dbReference type="Proteomes" id="UP000184526"/>
    </source>
</evidence>
<evidence type="ECO:0000313" key="8">
    <source>
        <dbReference type="EMBL" id="SHH49467.1"/>
    </source>
</evidence>
<keyword evidence="3 6" id="KW-0812">Transmembrane</keyword>
<proteinExistence type="predicted"/>
<dbReference type="RefSeq" id="WP_072829824.1">
    <property type="nucleotide sequence ID" value="NZ_FQXP01000003.1"/>
</dbReference>
<dbReference type="STRING" id="1121306.SAMN02745196_00561"/>
<keyword evidence="5 6" id="KW-0472">Membrane</keyword>